<evidence type="ECO:0000313" key="1">
    <source>
        <dbReference type="EMBL" id="TNN35746.1"/>
    </source>
</evidence>
<proteinExistence type="predicted"/>
<evidence type="ECO:0000313" key="2">
    <source>
        <dbReference type="Proteomes" id="UP000314294"/>
    </source>
</evidence>
<protein>
    <submittedName>
        <fullName evidence="1">Uncharacterized protein</fullName>
    </submittedName>
</protein>
<dbReference type="Proteomes" id="UP000314294">
    <property type="component" value="Unassembled WGS sequence"/>
</dbReference>
<reference evidence="1 2" key="1">
    <citation type="submission" date="2019-03" db="EMBL/GenBank/DDBJ databases">
        <title>First draft genome of Liparis tanakae, snailfish: a comprehensive survey of snailfish specific genes.</title>
        <authorList>
            <person name="Kim W."/>
            <person name="Song I."/>
            <person name="Jeong J.-H."/>
            <person name="Kim D."/>
            <person name="Kim S."/>
            <person name="Ryu S."/>
            <person name="Song J.Y."/>
            <person name="Lee S.K."/>
        </authorList>
    </citation>
    <scope>NUCLEOTIDE SEQUENCE [LARGE SCALE GENOMIC DNA]</scope>
    <source>
        <tissue evidence="1">Muscle</tissue>
    </source>
</reference>
<dbReference type="EMBL" id="SRLO01001715">
    <property type="protein sequence ID" value="TNN35746.1"/>
    <property type="molecule type" value="Genomic_DNA"/>
</dbReference>
<accession>A0A4Z2F3E2</accession>
<comment type="caution">
    <text evidence="1">The sequence shown here is derived from an EMBL/GenBank/DDBJ whole genome shotgun (WGS) entry which is preliminary data.</text>
</comment>
<sequence length="61" mass="6680">MLFKISVNLTPLTRITGDKESNVLIVVFSVCPHGSSHVSIGSSSKYFHPVDWAQFSGSTLR</sequence>
<gene>
    <name evidence="1" type="ORF">EYF80_054089</name>
</gene>
<dbReference type="AlphaFoldDB" id="A0A4Z2F3E2"/>
<organism evidence="1 2">
    <name type="scientific">Liparis tanakae</name>
    <name type="common">Tanaka's snailfish</name>
    <dbReference type="NCBI Taxonomy" id="230148"/>
    <lineage>
        <taxon>Eukaryota</taxon>
        <taxon>Metazoa</taxon>
        <taxon>Chordata</taxon>
        <taxon>Craniata</taxon>
        <taxon>Vertebrata</taxon>
        <taxon>Euteleostomi</taxon>
        <taxon>Actinopterygii</taxon>
        <taxon>Neopterygii</taxon>
        <taxon>Teleostei</taxon>
        <taxon>Neoteleostei</taxon>
        <taxon>Acanthomorphata</taxon>
        <taxon>Eupercaria</taxon>
        <taxon>Perciformes</taxon>
        <taxon>Cottioidei</taxon>
        <taxon>Cottales</taxon>
        <taxon>Liparidae</taxon>
        <taxon>Liparis</taxon>
    </lineage>
</organism>
<name>A0A4Z2F3E2_9TELE</name>
<keyword evidence="2" id="KW-1185">Reference proteome</keyword>